<keyword evidence="2" id="KW-0689">Ribosomal protein</keyword>
<evidence type="ECO:0000256" key="2">
    <source>
        <dbReference type="ARBA" id="ARBA00022980"/>
    </source>
</evidence>
<accession>A0A9N9GDK9</accession>
<keyword evidence="3" id="KW-0687">Ribonucleoprotein</keyword>
<dbReference type="OrthoDB" id="539541at2759"/>
<evidence type="ECO:0000256" key="3">
    <source>
        <dbReference type="ARBA" id="ARBA00023274"/>
    </source>
</evidence>
<feature type="domain" description="Large ribosomal subunit protein uL5 N-terminal" evidence="5">
    <location>
        <begin position="139"/>
        <end position="192"/>
    </location>
</feature>
<dbReference type="InterPro" id="IPR031310">
    <property type="entry name" value="Ribosomal_uL5_N"/>
</dbReference>
<dbReference type="AlphaFoldDB" id="A0A9N9GDK9"/>
<dbReference type="GO" id="GO:0006412">
    <property type="term" value="P:translation"/>
    <property type="evidence" value="ECO:0007669"/>
    <property type="project" value="InterPro"/>
</dbReference>
<name>A0A9N9GDK9_9GLOM</name>
<feature type="region of interest" description="Disordered" evidence="4">
    <location>
        <begin position="109"/>
        <end position="138"/>
    </location>
</feature>
<dbReference type="PANTHER" id="PTHR11994">
    <property type="entry name" value="60S RIBOSOMAL PROTEIN L11-RELATED"/>
    <property type="match status" value="1"/>
</dbReference>
<gene>
    <name evidence="7" type="ORF">PBRASI_LOCUS7728</name>
</gene>
<organism evidence="7 8">
    <name type="scientific">Paraglomus brasilianum</name>
    <dbReference type="NCBI Taxonomy" id="144538"/>
    <lineage>
        <taxon>Eukaryota</taxon>
        <taxon>Fungi</taxon>
        <taxon>Fungi incertae sedis</taxon>
        <taxon>Mucoromycota</taxon>
        <taxon>Glomeromycotina</taxon>
        <taxon>Glomeromycetes</taxon>
        <taxon>Paraglomerales</taxon>
        <taxon>Paraglomeraceae</taxon>
        <taxon>Paraglomus</taxon>
    </lineage>
</organism>
<evidence type="ECO:0000256" key="4">
    <source>
        <dbReference type="SAM" id="MobiDB-lite"/>
    </source>
</evidence>
<evidence type="ECO:0000256" key="1">
    <source>
        <dbReference type="ARBA" id="ARBA00008553"/>
    </source>
</evidence>
<dbReference type="Proteomes" id="UP000789739">
    <property type="component" value="Unassembled WGS sequence"/>
</dbReference>
<proteinExistence type="inferred from homology"/>
<dbReference type="EMBL" id="CAJVPI010001241">
    <property type="protein sequence ID" value="CAG8602635.1"/>
    <property type="molecule type" value="Genomic_DNA"/>
</dbReference>
<evidence type="ECO:0000313" key="8">
    <source>
        <dbReference type="Proteomes" id="UP000789739"/>
    </source>
</evidence>
<feature type="domain" description="Large ribosomal subunit protein uL5 C-terminal" evidence="6">
    <location>
        <begin position="222"/>
        <end position="318"/>
    </location>
</feature>
<sequence length="324" mass="37038">MLKQTCFAFSKNVTILPIPYFLQIRNFHYKRRKKVRIPKPKPPMNLPTDPDFYAGRTGLIRFEEYYHNTLAEDLMVMTYRHKTKEMIKAEVEERARQLQAADEAAAAALENPYLKNRPTPPPRGKKSIKPKRPSSSVKTIPQLDKIDLHCMVKESLQRKEALLNGIMALYSITSELPTVVYSKHGVANWKLRPGKQICVEMMQFILFFFLENLTFDLPKGMPIACKVSLKGAAMYAFLDKLIEIVLPRTREWHGLPANAGKDGNIAFGLPSQAVPLFLDIEINYEMYPIIPGFDVVFNTTAYTNPEGRLLLSGFQIPFQSAQKR</sequence>
<dbReference type="Gene3D" id="3.30.1440.10">
    <property type="match status" value="2"/>
</dbReference>
<dbReference type="SUPFAM" id="SSF55282">
    <property type="entry name" value="RL5-like"/>
    <property type="match status" value="2"/>
</dbReference>
<evidence type="ECO:0000313" key="7">
    <source>
        <dbReference type="EMBL" id="CAG8602635.1"/>
    </source>
</evidence>
<dbReference type="Pfam" id="PF00281">
    <property type="entry name" value="Ribosomal_L5"/>
    <property type="match status" value="1"/>
</dbReference>
<dbReference type="GO" id="GO:0005840">
    <property type="term" value="C:ribosome"/>
    <property type="evidence" value="ECO:0007669"/>
    <property type="project" value="UniProtKB-KW"/>
</dbReference>
<dbReference type="InterPro" id="IPR031309">
    <property type="entry name" value="Ribosomal_uL5_C"/>
</dbReference>
<feature type="compositionally biased region" description="Basic residues" evidence="4">
    <location>
        <begin position="123"/>
        <end position="132"/>
    </location>
</feature>
<protein>
    <submittedName>
        <fullName evidence="7">9666_t:CDS:1</fullName>
    </submittedName>
</protein>
<dbReference type="InterPro" id="IPR022803">
    <property type="entry name" value="Ribosomal_uL5_dom_sf"/>
</dbReference>
<comment type="similarity">
    <text evidence="1">Belongs to the universal ribosomal protein uL5 family.</text>
</comment>
<evidence type="ECO:0000259" key="5">
    <source>
        <dbReference type="Pfam" id="PF00281"/>
    </source>
</evidence>
<comment type="caution">
    <text evidence="7">The sequence shown here is derived from an EMBL/GenBank/DDBJ whole genome shotgun (WGS) entry which is preliminary data.</text>
</comment>
<keyword evidence="8" id="KW-1185">Reference proteome</keyword>
<dbReference type="GO" id="GO:0003735">
    <property type="term" value="F:structural constituent of ribosome"/>
    <property type="evidence" value="ECO:0007669"/>
    <property type="project" value="InterPro"/>
</dbReference>
<dbReference type="InterPro" id="IPR002132">
    <property type="entry name" value="Ribosomal_uL5"/>
</dbReference>
<dbReference type="Pfam" id="PF00673">
    <property type="entry name" value="Ribosomal_L5_C"/>
    <property type="match status" value="1"/>
</dbReference>
<reference evidence="7" key="1">
    <citation type="submission" date="2021-06" db="EMBL/GenBank/DDBJ databases">
        <authorList>
            <person name="Kallberg Y."/>
            <person name="Tangrot J."/>
            <person name="Rosling A."/>
        </authorList>
    </citation>
    <scope>NUCLEOTIDE SEQUENCE</scope>
    <source>
        <strain evidence="7">BR232B</strain>
    </source>
</reference>
<dbReference type="GO" id="GO:1990904">
    <property type="term" value="C:ribonucleoprotein complex"/>
    <property type="evidence" value="ECO:0007669"/>
    <property type="project" value="UniProtKB-KW"/>
</dbReference>
<evidence type="ECO:0000259" key="6">
    <source>
        <dbReference type="Pfam" id="PF00673"/>
    </source>
</evidence>